<reference evidence="8" key="1">
    <citation type="submission" date="2016-04" db="EMBL/GenBank/DDBJ databases">
        <authorList>
            <person name="Evans L.H."/>
            <person name="Alamgir A."/>
            <person name="Owens N."/>
            <person name="Weber N.D."/>
            <person name="Virtaneva K."/>
            <person name="Barbian K."/>
            <person name="Babar A."/>
            <person name="Rosenke K."/>
        </authorList>
    </citation>
    <scope>NUCLEOTIDE SEQUENCE</scope>
    <source>
        <strain evidence="8">86</strain>
    </source>
</reference>
<protein>
    <submittedName>
        <fullName evidence="8">Pyridine nucleotide-disulfide oxidoreductase</fullName>
    </submittedName>
</protein>
<dbReference type="SUPFAM" id="SSF55424">
    <property type="entry name" value="FAD/NAD-linked reductases, dimerisation (C-terminal) domain"/>
    <property type="match status" value="1"/>
</dbReference>
<feature type="domain" description="Rhodanese" evidence="7">
    <location>
        <begin position="465"/>
        <end position="551"/>
    </location>
</feature>
<dbReference type="PANTHER" id="PTHR43429:SF1">
    <property type="entry name" value="NAD(P)H SULFUR OXIDOREDUCTASE (COA-DEPENDENT)"/>
    <property type="match status" value="1"/>
</dbReference>
<dbReference type="Pfam" id="PF00581">
    <property type="entry name" value="Rhodanese"/>
    <property type="match status" value="1"/>
</dbReference>
<dbReference type="SMART" id="SM00450">
    <property type="entry name" value="RHOD"/>
    <property type="match status" value="1"/>
</dbReference>
<dbReference type="InterPro" id="IPR016156">
    <property type="entry name" value="FAD/NAD-linked_Rdtase_dimer_sf"/>
</dbReference>
<dbReference type="InterPro" id="IPR050260">
    <property type="entry name" value="FAD-bd_OxRdtase"/>
</dbReference>
<evidence type="ECO:0000256" key="6">
    <source>
        <dbReference type="ARBA" id="ARBA00023284"/>
    </source>
</evidence>
<dbReference type="InterPro" id="IPR001763">
    <property type="entry name" value="Rhodanese-like_dom"/>
</dbReference>
<dbReference type="InterPro" id="IPR036188">
    <property type="entry name" value="FAD/NAD-bd_sf"/>
</dbReference>
<comment type="similarity">
    <text evidence="2">Belongs to the class-III pyridine nucleotide-disulfide oxidoreductase family.</text>
</comment>
<dbReference type="PRINTS" id="PR00411">
    <property type="entry name" value="PNDRDTASEI"/>
</dbReference>
<keyword evidence="5" id="KW-0560">Oxidoreductase</keyword>
<organism evidence="8">
    <name type="scientific">uncultured Eubacteriales bacterium</name>
    <dbReference type="NCBI Taxonomy" id="172733"/>
    <lineage>
        <taxon>Bacteria</taxon>
        <taxon>Bacillati</taxon>
        <taxon>Bacillota</taxon>
        <taxon>Clostridia</taxon>
        <taxon>Eubacteriales</taxon>
        <taxon>environmental samples</taxon>
    </lineage>
</organism>
<comment type="cofactor">
    <cofactor evidence="1">
        <name>FAD</name>
        <dbReference type="ChEBI" id="CHEBI:57692"/>
    </cofactor>
</comment>
<dbReference type="Gene3D" id="3.50.50.60">
    <property type="entry name" value="FAD/NAD(P)-binding domain"/>
    <property type="match status" value="2"/>
</dbReference>
<dbReference type="InterPro" id="IPR036873">
    <property type="entry name" value="Rhodanese-like_dom_sf"/>
</dbReference>
<evidence type="ECO:0000313" key="8">
    <source>
        <dbReference type="EMBL" id="SBW08918.1"/>
    </source>
</evidence>
<dbReference type="GO" id="GO:0016491">
    <property type="term" value="F:oxidoreductase activity"/>
    <property type="evidence" value="ECO:0007669"/>
    <property type="project" value="UniProtKB-KW"/>
</dbReference>
<dbReference type="AlphaFoldDB" id="A0A212KBD3"/>
<dbReference type="EMBL" id="FLUN01000001">
    <property type="protein sequence ID" value="SBW08918.1"/>
    <property type="molecule type" value="Genomic_DNA"/>
</dbReference>
<dbReference type="Pfam" id="PF02852">
    <property type="entry name" value="Pyr_redox_dim"/>
    <property type="match status" value="1"/>
</dbReference>
<dbReference type="Gene3D" id="3.40.250.10">
    <property type="entry name" value="Rhodanese-like domain"/>
    <property type="match status" value="1"/>
</dbReference>
<sequence length="564" mass="60754">MKIVIVGGVAGGASAAARLRRLDEHAEIIMLEQGDYISYANCGLPYYVGGEITDKEDLTLQTPESFRARFRIDVRVRSRAEDIDTAGRTVTVKNLTTGGTYTEPYDKLILSPGAEPLRPPLPGVEDERVFTLRSIPDTFRIHYYVDQKSPKTAVVVGGGFIGLEMAENLMNAGLKVSVVEKADHLVAALDYDMACEVHRYARSKGLSLYLNKGVTGFTPGSEGLTVGLDDGSCLSADMVLLSVGVRPETALAKAAGLTLNARGAIVVSAHMQTSDPHIYAVGDAVEITNFVSNQPGYVPLAGPANKQGRIAADHICGIDSSYKGTQGSAILKLFDMTVAATGLTEDGARRAGIDAEKTFTLSSSHASYYPGAKNIRIKAVYEKETGKILGAQLVGFDGVDKRADVLAASIRAGMKADDLTELELCYAPPFSSAKDPVNMLGYVVENLVTGKVKQFHWHDVPTVLEDPDAFLLDVRTDGEYRSGNIPGAAHIPLDSLRDRLGELPKDKTLYVHCQSGLRSYLACRILSQEGWDCYNLAGGYGFYETVTGESAYDETPRHPCGVKI</sequence>
<dbReference type="PRINTS" id="PR00368">
    <property type="entry name" value="FADPNR"/>
</dbReference>
<accession>A0A212KBD3</accession>
<dbReference type="InterPro" id="IPR023753">
    <property type="entry name" value="FAD/NAD-binding_dom"/>
</dbReference>
<dbReference type="SUPFAM" id="SSF52821">
    <property type="entry name" value="Rhodanese/Cell cycle control phosphatase"/>
    <property type="match status" value="1"/>
</dbReference>
<evidence type="ECO:0000256" key="3">
    <source>
        <dbReference type="ARBA" id="ARBA00022630"/>
    </source>
</evidence>
<evidence type="ECO:0000256" key="4">
    <source>
        <dbReference type="ARBA" id="ARBA00022827"/>
    </source>
</evidence>
<dbReference type="InterPro" id="IPR004099">
    <property type="entry name" value="Pyr_nucl-diS_OxRdtase_dimer"/>
</dbReference>
<evidence type="ECO:0000256" key="2">
    <source>
        <dbReference type="ARBA" id="ARBA00009130"/>
    </source>
</evidence>
<evidence type="ECO:0000259" key="7">
    <source>
        <dbReference type="PROSITE" id="PS50206"/>
    </source>
</evidence>
<dbReference type="PANTHER" id="PTHR43429">
    <property type="entry name" value="PYRIDINE NUCLEOTIDE-DISULFIDE OXIDOREDUCTASE DOMAIN-CONTAINING"/>
    <property type="match status" value="1"/>
</dbReference>
<keyword evidence="6" id="KW-0676">Redox-active center</keyword>
<evidence type="ECO:0000256" key="5">
    <source>
        <dbReference type="ARBA" id="ARBA00023002"/>
    </source>
</evidence>
<dbReference type="PROSITE" id="PS50206">
    <property type="entry name" value="RHODANESE_3"/>
    <property type="match status" value="1"/>
</dbReference>
<evidence type="ECO:0000256" key="1">
    <source>
        <dbReference type="ARBA" id="ARBA00001974"/>
    </source>
</evidence>
<keyword evidence="4" id="KW-0274">FAD</keyword>
<gene>
    <name evidence="8" type="ORF">KL86CLO1_12544</name>
</gene>
<dbReference type="Pfam" id="PF07992">
    <property type="entry name" value="Pyr_redox_2"/>
    <property type="match status" value="1"/>
</dbReference>
<keyword evidence="3" id="KW-0285">Flavoprotein</keyword>
<name>A0A212KBD3_9FIRM</name>
<proteinExistence type="inferred from homology"/>
<dbReference type="SUPFAM" id="SSF51905">
    <property type="entry name" value="FAD/NAD(P)-binding domain"/>
    <property type="match status" value="1"/>
</dbReference>